<dbReference type="EMBL" id="APAU02000001">
    <property type="protein sequence ID" value="EUB64833.1"/>
    <property type="molecule type" value="Genomic_DNA"/>
</dbReference>
<keyword evidence="3" id="KW-1185">Reference proteome</keyword>
<organism evidence="2 3">
    <name type="scientific">Echinococcus granulosus</name>
    <name type="common">Hydatid tapeworm</name>
    <dbReference type="NCBI Taxonomy" id="6210"/>
    <lineage>
        <taxon>Eukaryota</taxon>
        <taxon>Metazoa</taxon>
        <taxon>Spiralia</taxon>
        <taxon>Lophotrochozoa</taxon>
        <taxon>Platyhelminthes</taxon>
        <taxon>Cestoda</taxon>
        <taxon>Eucestoda</taxon>
        <taxon>Cyclophyllidea</taxon>
        <taxon>Taeniidae</taxon>
        <taxon>Echinococcus</taxon>
        <taxon>Echinococcus granulosus group</taxon>
    </lineage>
</organism>
<dbReference type="GeneID" id="36335817"/>
<dbReference type="RefSeq" id="XP_024356029.1">
    <property type="nucleotide sequence ID" value="XM_024489351.1"/>
</dbReference>
<dbReference type="Proteomes" id="UP000019149">
    <property type="component" value="Unassembled WGS sequence"/>
</dbReference>
<protein>
    <submittedName>
        <fullName evidence="2">Uncharacterized protein</fullName>
    </submittedName>
</protein>
<dbReference type="KEGG" id="egl:EGR_00102"/>
<dbReference type="AlphaFoldDB" id="W6UU44"/>
<comment type="caution">
    <text evidence="2">The sequence shown here is derived from an EMBL/GenBank/DDBJ whole genome shotgun (WGS) entry which is preliminary data.</text>
</comment>
<gene>
    <name evidence="2" type="ORF">EGR_00102</name>
</gene>
<proteinExistence type="predicted"/>
<reference evidence="2 3" key="1">
    <citation type="journal article" date="2013" name="Nat. Genet.">
        <title>The genome of the hydatid tapeworm Echinococcus granulosus.</title>
        <authorList>
            <person name="Zheng H."/>
            <person name="Zhang W."/>
            <person name="Zhang L."/>
            <person name="Zhang Z."/>
            <person name="Li J."/>
            <person name="Lu G."/>
            <person name="Zhu Y."/>
            <person name="Wang Y."/>
            <person name="Huang Y."/>
            <person name="Liu J."/>
            <person name="Kang H."/>
            <person name="Chen J."/>
            <person name="Wang L."/>
            <person name="Chen A."/>
            <person name="Yu S."/>
            <person name="Gao Z."/>
            <person name="Jin L."/>
            <person name="Gu W."/>
            <person name="Wang Z."/>
            <person name="Zhao L."/>
            <person name="Shi B."/>
            <person name="Wen H."/>
            <person name="Lin R."/>
            <person name="Jones M.K."/>
            <person name="Brejova B."/>
            <person name="Vinar T."/>
            <person name="Zhao G."/>
            <person name="McManus D.P."/>
            <person name="Chen Z."/>
            <person name="Zhou Y."/>
            <person name="Wang S."/>
        </authorList>
    </citation>
    <scope>NUCLEOTIDE SEQUENCE [LARGE SCALE GENOMIC DNA]</scope>
</reference>
<evidence type="ECO:0000313" key="2">
    <source>
        <dbReference type="EMBL" id="EUB64833.1"/>
    </source>
</evidence>
<feature type="transmembrane region" description="Helical" evidence="1">
    <location>
        <begin position="68"/>
        <end position="90"/>
    </location>
</feature>
<keyword evidence="1" id="KW-0812">Transmembrane</keyword>
<keyword evidence="1" id="KW-0472">Membrane</keyword>
<name>W6UU44_ECHGR</name>
<sequence>MNCRAGIQSYHGGPGGITRVGQADYLELTHPSKKDTLTMHRGLLTLGFPNSVHAKTVYPFIIDVRSLIFSPFFSLAFSYMETPLFLILLYTLRGHSLIFEHCGIEIDVQIFLQSGHVRILQRKENNFYNNKTYFAGSLDIMFTLNANEPEDLSILACGLQHFASFSEQKPSSIGFECNYNLQSFFSVILERCKKQQLPLQHSMLPSSKQLEYVIHKAILECLPTKNCNLTVQDIGTVLFRVGCSLLKSFLSSIRNLLETVTPTAQCIQRQHGLLEIIYCLP</sequence>
<accession>W6UU44</accession>
<evidence type="ECO:0000256" key="1">
    <source>
        <dbReference type="SAM" id="Phobius"/>
    </source>
</evidence>
<dbReference type="CTD" id="36335817"/>
<evidence type="ECO:0000313" key="3">
    <source>
        <dbReference type="Proteomes" id="UP000019149"/>
    </source>
</evidence>
<keyword evidence="1" id="KW-1133">Transmembrane helix</keyword>